<dbReference type="InterPro" id="IPR003428">
    <property type="entry name" value="MAM33"/>
</dbReference>
<accession>A0A4Y7TIR4</accession>
<protein>
    <submittedName>
        <fullName evidence="1">Regulatory protein suaprga1</fullName>
    </submittedName>
</protein>
<dbReference type="PANTHER" id="PTHR10826:SF1">
    <property type="entry name" value="COMPLEMENT COMPONENT 1 Q SUBCOMPONENT-BINDING PROTEIN, MITOCHONDRIAL"/>
    <property type="match status" value="1"/>
</dbReference>
<name>A0A4Y7TIR4_COPMI</name>
<dbReference type="PANTHER" id="PTHR10826">
    <property type="entry name" value="COMPLEMENT COMPONENT 1"/>
    <property type="match status" value="1"/>
</dbReference>
<dbReference type="InterPro" id="IPR036561">
    <property type="entry name" value="MAM33_sf"/>
</dbReference>
<comment type="caution">
    <text evidence="1">The sequence shown here is derived from an EMBL/GenBank/DDBJ whole genome shotgun (WGS) entry which is preliminary data.</text>
</comment>
<proteinExistence type="predicted"/>
<dbReference type="GO" id="GO:0042256">
    <property type="term" value="P:cytosolic ribosome assembly"/>
    <property type="evidence" value="ECO:0007669"/>
    <property type="project" value="TreeGrafter"/>
</dbReference>
<reference evidence="1 2" key="1">
    <citation type="journal article" date="2019" name="Nat. Ecol. Evol.">
        <title>Megaphylogeny resolves global patterns of mushroom evolution.</title>
        <authorList>
            <person name="Varga T."/>
            <person name="Krizsan K."/>
            <person name="Foldi C."/>
            <person name="Dima B."/>
            <person name="Sanchez-Garcia M."/>
            <person name="Sanchez-Ramirez S."/>
            <person name="Szollosi G.J."/>
            <person name="Szarkandi J.G."/>
            <person name="Papp V."/>
            <person name="Albert L."/>
            <person name="Andreopoulos W."/>
            <person name="Angelini C."/>
            <person name="Antonin V."/>
            <person name="Barry K.W."/>
            <person name="Bougher N.L."/>
            <person name="Buchanan P."/>
            <person name="Buyck B."/>
            <person name="Bense V."/>
            <person name="Catcheside P."/>
            <person name="Chovatia M."/>
            <person name="Cooper J."/>
            <person name="Damon W."/>
            <person name="Desjardin D."/>
            <person name="Finy P."/>
            <person name="Geml J."/>
            <person name="Haridas S."/>
            <person name="Hughes K."/>
            <person name="Justo A."/>
            <person name="Karasinski D."/>
            <person name="Kautmanova I."/>
            <person name="Kiss B."/>
            <person name="Kocsube S."/>
            <person name="Kotiranta H."/>
            <person name="LaButti K.M."/>
            <person name="Lechner B.E."/>
            <person name="Liimatainen K."/>
            <person name="Lipzen A."/>
            <person name="Lukacs Z."/>
            <person name="Mihaltcheva S."/>
            <person name="Morgado L.N."/>
            <person name="Niskanen T."/>
            <person name="Noordeloos M.E."/>
            <person name="Ohm R.A."/>
            <person name="Ortiz-Santana B."/>
            <person name="Ovrebo C."/>
            <person name="Racz N."/>
            <person name="Riley R."/>
            <person name="Savchenko A."/>
            <person name="Shiryaev A."/>
            <person name="Soop K."/>
            <person name="Spirin V."/>
            <person name="Szebenyi C."/>
            <person name="Tomsovsky M."/>
            <person name="Tulloss R.E."/>
            <person name="Uehling J."/>
            <person name="Grigoriev I.V."/>
            <person name="Vagvolgyi C."/>
            <person name="Papp T."/>
            <person name="Martin F.M."/>
            <person name="Miettinen O."/>
            <person name="Hibbett D.S."/>
            <person name="Nagy L.G."/>
        </authorList>
    </citation>
    <scope>NUCLEOTIDE SEQUENCE [LARGE SCALE GENOMIC DNA]</scope>
    <source>
        <strain evidence="1 2">FP101781</strain>
    </source>
</reference>
<dbReference type="GO" id="GO:0005759">
    <property type="term" value="C:mitochondrial matrix"/>
    <property type="evidence" value="ECO:0007669"/>
    <property type="project" value="InterPro"/>
</dbReference>
<dbReference type="STRING" id="71717.A0A4Y7TIR4"/>
<dbReference type="Pfam" id="PF02330">
    <property type="entry name" value="MAM33"/>
    <property type="match status" value="1"/>
</dbReference>
<dbReference type="AlphaFoldDB" id="A0A4Y7TIR4"/>
<sequence length="261" mass="29067">MSAFRALRQAVRVSSRTGFSAARSSVAVRPAVSRQILSASRAFSISAQRFGSGSTDVTFVQKLQQELDYENQENAAAGTPEFVKEFTSHGVWSIEDSAGQDEVALSRKFGQETIRVIFSIADIQSEPEDFEASESEEAAEQSTSDYPIRVSVSITKANAPGALNIDAVVQEGQFMTENVSFYDDAKVGTELTAEADWKRRGMYIGPQFDTLDLGLQEEIDRFLQERGINETVALFIPEYAEWKEQNEYVKWLGKVKTFVEL</sequence>
<dbReference type="Gene3D" id="3.10.280.10">
    <property type="entry name" value="Mitochondrial glycoprotein"/>
    <property type="match status" value="1"/>
</dbReference>
<dbReference type="Proteomes" id="UP000298030">
    <property type="component" value="Unassembled WGS sequence"/>
</dbReference>
<organism evidence="1 2">
    <name type="scientific">Coprinellus micaceus</name>
    <name type="common">Glistening ink-cap mushroom</name>
    <name type="synonym">Coprinus micaceus</name>
    <dbReference type="NCBI Taxonomy" id="71717"/>
    <lineage>
        <taxon>Eukaryota</taxon>
        <taxon>Fungi</taxon>
        <taxon>Dikarya</taxon>
        <taxon>Basidiomycota</taxon>
        <taxon>Agaricomycotina</taxon>
        <taxon>Agaricomycetes</taxon>
        <taxon>Agaricomycetidae</taxon>
        <taxon>Agaricales</taxon>
        <taxon>Agaricineae</taxon>
        <taxon>Psathyrellaceae</taxon>
        <taxon>Coprinellus</taxon>
    </lineage>
</organism>
<evidence type="ECO:0000313" key="1">
    <source>
        <dbReference type="EMBL" id="TEB34066.1"/>
    </source>
</evidence>
<dbReference type="SUPFAM" id="SSF54529">
    <property type="entry name" value="Mitochondrial glycoprotein MAM33-like"/>
    <property type="match status" value="1"/>
</dbReference>
<evidence type="ECO:0000313" key="2">
    <source>
        <dbReference type="Proteomes" id="UP000298030"/>
    </source>
</evidence>
<gene>
    <name evidence="1" type="ORF">FA13DRAFT_1685413</name>
</gene>
<dbReference type="EMBL" id="QPFP01000010">
    <property type="protein sequence ID" value="TEB34066.1"/>
    <property type="molecule type" value="Genomic_DNA"/>
</dbReference>
<keyword evidence="2" id="KW-1185">Reference proteome</keyword>
<dbReference type="OrthoDB" id="278212at2759"/>